<comment type="catalytic activity">
    <reaction evidence="1">
        <text>Hydrolysis of terminal non-reducing beta-D-galactose residues in beta-D-galactosides.</text>
        <dbReference type="EC" id="3.2.1.23"/>
    </reaction>
</comment>
<comment type="caution">
    <text evidence="12">The sequence shown here is derived from an EMBL/GenBank/DDBJ whole genome shotgun (WGS) entry which is preliminary data.</text>
</comment>
<protein>
    <recommendedName>
        <fullName evidence="4">beta-galactosidase</fullName>
        <ecNumber evidence="4">3.2.1.23</ecNumber>
    </recommendedName>
</protein>
<dbReference type="SUPFAM" id="SSF49785">
    <property type="entry name" value="Galactose-binding domain-like"/>
    <property type="match status" value="1"/>
</dbReference>
<dbReference type="GO" id="GO:0004565">
    <property type="term" value="F:beta-galactosidase activity"/>
    <property type="evidence" value="ECO:0007669"/>
    <property type="project" value="UniProtKB-EC"/>
</dbReference>
<keyword evidence="6" id="KW-0964">Secreted</keyword>
<dbReference type="InterPro" id="IPR001944">
    <property type="entry name" value="Glycoside_Hdrlase_35"/>
</dbReference>
<keyword evidence="10" id="KW-0326">Glycosidase</keyword>
<feature type="domain" description="Beta-galactosidase galactose-binding" evidence="11">
    <location>
        <begin position="38"/>
        <end position="100"/>
    </location>
</feature>
<evidence type="ECO:0000256" key="9">
    <source>
        <dbReference type="ARBA" id="ARBA00023180"/>
    </source>
</evidence>
<evidence type="ECO:0000256" key="6">
    <source>
        <dbReference type="ARBA" id="ARBA00022525"/>
    </source>
</evidence>
<evidence type="ECO:0000256" key="5">
    <source>
        <dbReference type="ARBA" id="ARBA00022523"/>
    </source>
</evidence>
<dbReference type="FunFam" id="2.60.120.260:FF:000050">
    <property type="entry name" value="Beta-galactosidase"/>
    <property type="match status" value="1"/>
</dbReference>
<evidence type="ECO:0000313" key="12">
    <source>
        <dbReference type="EMBL" id="RRT51283.1"/>
    </source>
</evidence>
<evidence type="ECO:0000256" key="8">
    <source>
        <dbReference type="ARBA" id="ARBA00022801"/>
    </source>
</evidence>
<reference evidence="12 13" key="1">
    <citation type="journal article" date="2014" name="Agronomy (Basel)">
        <title>A Draft Genome Sequence for Ensete ventricosum, the Drought-Tolerant Tree Against Hunger.</title>
        <authorList>
            <person name="Harrison J."/>
            <person name="Moore K.A."/>
            <person name="Paszkiewicz K."/>
            <person name="Jones T."/>
            <person name="Grant M."/>
            <person name="Ambacheew D."/>
            <person name="Muzemil S."/>
            <person name="Studholme D.J."/>
        </authorList>
    </citation>
    <scope>NUCLEOTIDE SEQUENCE [LARGE SCALE GENOMIC DNA]</scope>
</reference>
<keyword evidence="5" id="KW-0052">Apoplast</keyword>
<keyword evidence="9" id="KW-0325">Glycoprotein</keyword>
<dbReference type="EMBL" id="AMZH03012306">
    <property type="protein sequence ID" value="RRT51283.1"/>
    <property type="molecule type" value="Genomic_DNA"/>
</dbReference>
<dbReference type="GO" id="GO:0005975">
    <property type="term" value="P:carbohydrate metabolic process"/>
    <property type="evidence" value="ECO:0007669"/>
    <property type="project" value="InterPro"/>
</dbReference>
<evidence type="ECO:0000256" key="1">
    <source>
        <dbReference type="ARBA" id="ARBA00001412"/>
    </source>
</evidence>
<dbReference type="CDD" id="cd22842">
    <property type="entry name" value="Gal_Rha_Lectin_BGal"/>
    <property type="match status" value="1"/>
</dbReference>
<dbReference type="EC" id="3.2.1.23" evidence="4"/>
<name>A0A426YHT4_ENSVE</name>
<evidence type="ECO:0000256" key="2">
    <source>
        <dbReference type="ARBA" id="ARBA00004271"/>
    </source>
</evidence>
<comment type="subcellular location">
    <subcellularLocation>
        <location evidence="2">Secreted</location>
        <location evidence="2">Extracellular space</location>
        <location evidence="2">Apoplast</location>
    </subcellularLocation>
</comment>
<evidence type="ECO:0000259" key="11">
    <source>
        <dbReference type="Pfam" id="PF21467"/>
    </source>
</evidence>
<gene>
    <name evidence="12" type="ORF">B296_00025678</name>
</gene>
<evidence type="ECO:0000313" key="13">
    <source>
        <dbReference type="Proteomes" id="UP000287651"/>
    </source>
</evidence>
<evidence type="ECO:0000256" key="10">
    <source>
        <dbReference type="ARBA" id="ARBA00023295"/>
    </source>
</evidence>
<dbReference type="Pfam" id="PF21467">
    <property type="entry name" value="BetaGal_gal-bd"/>
    <property type="match status" value="1"/>
</dbReference>
<evidence type="ECO:0000256" key="3">
    <source>
        <dbReference type="ARBA" id="ARBA00009809"/>
    </source>
</evidence>
<proteinExistence type="inferred from homology"/>
<dbReference type="InterPro" id="IPR048913">
    <property type="entry name" value="BetaGal_gal-bd"/>
</dbReference>
<dbReference type="GO" id="GO:0048046">
    <property type="term" value="C:apoplast"/>
    <property type="evidence" value="ECO:0007669"/>
    <property type="project" value="UniProtKB-SubCell"/>
</dbReference>
<dbReference type="AlphaFoldDB" id="A0A426YHT4"/>
<keyword evidence="7" id="KW-0732">Signal</keyword>
<dbReference type="Proteomes" id="UP000287651">
    <property type="component" value="Unassembled WGS sequence"/>
</dbReference>
<organism evidence="12 13">
    <name type="scientific">Ensete ventricosum</name>
    <name type="common">Abyssinian banana</name>
    <name type="synonym">Musa ensete</name>
    <dbReference type="NCBI Taxonomy" id="4639"/>
    <lineage>
        <taxon>Eukaryota</taxon>
        <taxon>Viridiplantae</taxon>
        <taxon>Streptophyta</taxon>
        <taxon>Embryophyta</taxon>
        <taxon>Tracheophyta</taxon>
        <taxon>Spermatophyta</taxon>
        <taxon>Magnoliopsida</taxon>
        <taxon>Liliopsida</taxon>
        <taxon>Zingiberales</taxon>
        <taxon>Musaceae</taxon>
        <taxon>Ensete</taxon>
    </lineage>
</organism>
<sequence>MKDSGAYLEHRLAGVHTVVIQGLNAGTLDLSHSVWGHQRYFDAPSGHDPVALEMSSMGKGLVWVNGESIGRYWISYLNPLGKASQSGYHVPRSFLKPKDNLMVVFEEHGGKPEDIQIMMVKRDDICTVVSDLHPANVRSWSRKNSQIQSVDDDAKPEARLKCTGKKVIQSIDFASFGNPDGMCGNFTVGSCHTPQAKAVAEKVKKRLSADDDTCTDSAILS</sequence>
<evidence type="ECO:0000256" key="7">
    <source>
        <dbReference type="ARBA" id="ARBA00022729"/>
    </source>
</evidence>
<keyword evidence="8" id="KW-0378">Hydrolase</keyword>
<dbReference type="Gene3D" id="2.60.120.260">
    <property type="entry name" value="Galactose-binding domain-like"/>
    <property type="match status" value="1"/>
</dbReference>
<comment type="similarity">
    <text evidence="3">Belongs to the glycosyl hydrolase 35 family.</text>
</comment>
<dbReference type="PANTHER" id="PTHR23421">
    <property type="entry name" value="BETA-GALACTOSIDASE RELATED"/>
    <property type="match status" value="1"/>
</dbReference>
<accession>A0A426YHT4</accession>
<evidence type="ECO:0000256" key="4">
    <source>
        <dbReference type="ARBA" id="ARBA00012756"/>
    </source>
</evidence>
<dbReference type="InterPro" id="IPR008979">
    <property type="entry name" value="Galactose-bd-like_sf"/>
</dbReference>